<dbReference type="EMBL" id="ML992665">
    <property type="protein sequence ID" value="KAF2215646.1"/>
    <property type="molecule type" value="Genomic_DNA"/>
</dbReference>
<feature type="transmembrane region" description="Helical" evidence="2">
    <location>
        <begin position="29"/>
        <end position="49"/>
    </location>
</feature>
<dbReference type="Proteomes" id="UP000799539">
    <property type="component" value="Unassembled WGS sequence"/>
</dbReference>
<feature type="compositionally biased region" description="Basic and acidic residues" evidence="1">
    <location>
        <begin position="128"/>
        <end position="142"/>
    </location>
</feature>
<keyword evidence="2" id="KW-0472">Membrane</keyword>
<sequence length="321" mass="35252">MGVIFRPVRREADNGGDAGNGGLDTHGEIAIGVIVPVVFLLGGLIYFIWTTERRRRTKASQEPDKTHPSMLQDFLRRQNALRGSRFFGEGETDQKDLVPTEKDHKDRHELGDTSYHHELQDATSPIYDIEKPSAVHPARRDSAMNSPVELDSPRPLLLTSPRQSNEARHITNPSAFHHSSTSGDKTVRYSAVSPPSSHPSSWRASLQPHCFLGNFGNKRDRRASKAASSRYSQQPEEGFTMMVPHSRRTSAISEAQSPTDGISNSATDQQGNNNNNNNNNNNHKKRASDDSDPISPSASKSPSMQRASVALSSISAVDGAH</sequence>
<feature type="compositionally biased region" description="Low complexity" evidence="1">
    <location>
        <begin position="272"/>
        <end position="281"/>
    </location>
</feature>
<name>A0A6A6FQ91_9PEZI</name>
<accession>A0A6A6FQ91</accession>
<keyword evidence="2" id="KW-1133">Transmembrane helix</keyword>
<gene>
    <name evidence="3" type="ORF">CERZMDRAFT_81793</name>
</gene>
<evidence type="ECO:0000313" key="4">
    <source>
        <dbReference type="Proteomes" id="UP000799539"/>
    </source>
</evidence>
<feature type="region of interest" description="Disordered" evidence="1">
    <location>
        <begin position="85"/>
        <end position="321"/>
    </location>
</feature>
<proteinExistence type="predicted"/>
<feature type="compositionally biased region" description="Polar residues" evidence="1">
    <location>
        <begin position="304"/>
        <end position="315"/>
    </location>
</feature>
<dbReference type="AlphaFoldDB" id="A0A6A6FQ91"/>
<feature type="compositionally biased region" description="Basic and acidic residues" evidence="1">
    <location>
        <begin position="92"/>
        <end position="120"/>
    </location>
</feature>
<protein>
    <submittedName>
        <fullName evidence="3">Uncharacterized protein</fullName>
    </submittedName>
</protein>
<organism evidence="3 4">
    <name type="scientific">Cercospora zeae-maydis SCOH1-5</name>
    <dbReference type="NCBI Taxonomy" id="717836"/>
    <lineage>
        <taxon>Eukaryota</taxon>
        <taxon>Fungi</taxon>
        <taxon>Dikarya</taxon>
        <taxon>Ascomycota</taxon>
        <taxon>Pezizomycotina</taxon>
        <taxon>Dothideomycetes</taxon>
        <taxon>Dothideomycetidae</taxon>
        <taxon>Mycosphaerellales</taxon>
        <taxon>Mycosphaerellaceae</taxon>
        <taxon>Cercospora</taxon>
    </lineage>
</organism>
<reference evidence="3" key="1">
    <citation type="journal article" date="2020" name="Stud. Mycol.">
        <title>101 Dothideomycetes genomes: a test case for predicting lifestyles and emergence of pathogens.</title>
        <authorList>
            <person name="Haridas S."/>
            <person name="Albert R."/>
            <person name="Binder M."/>
            <person name="Bloem J."/>
            <person name="Labutti K."/>
            <person name="Salamov A."/>
            <person name="Andreopoulos B."/>
            <person name="Baker S."/>
            <person name="Barry K."/>
            <person name="Bills G."/>
            <person name="Bluhm B."/>
            <person name="Cannon C."/>
            <person name="Castanera R."/>
            <person name="Culley D."/>
            <person name="Daum C."/>
            <person name="Ezra D."/>
            <person name="Gonzalez J."/>
            <person name="Henrissat B."/>
            <person name="Kuo A."/>
            <person name="Liang C."/>
            <person name="Lipzen A."/>
            <person name="Lutzoni F."/>
            <person name="Magnuson J."/>
            <person name="Mondo S."/>
            <person name="Nolan M."/>
            <person name="Ohm R."/>
            <person name="Pangilinan J."/>
            <person name="Park H.-J."/>
            <person name="Ramirez L."/>
            <person name="Alfaro M."/>
            <person name="Sun H."/>
            <person name="Tritt A."/>
            <person name="Yoshinaga Y."/>
            <person name="Zwiers L.-H."/>
            <person name="Turgeon B."/>
            <person name="Goodwin S."/>
            <person name="Spatafora J."/>
            <person name="Crous P."/>
            <person name="Grigoriev I."/>
        </authorList>
    </citation>
    <scope>NUCLEOTIDE SEQUENCE</scope>
    <source>
        <strain evidence="3">SCOH1-5</strain>
    </source>
</reference>
<feature type="compositionally biased region" description="Low complexity" evidence="1">
    <location>
        <begin position="293"/>
        <end position="303"/>
    </location>
</feature>
<feature type="compositionally biased region" description="Polar residues" evidence="1">
    <location>
        <begin position="171"/>
        <end position="184"/>
    </location>
</feature>
<dbReference type="OrthoDB" id="5429716at2759"/>
<evidence type="ECO:0000256" key="1">
    <source>
        <dbReference type="SAM" id="MobiDB-lite"/>
    </source>
</evidence>
<keyword evidence="2" id="KW-0812">Transmembrane</keyword>
<keyword evidence="4" id="KW-1185">Reference proteome</keyword>
<evidence type="ECO:0000313" key="3">
    <source>
        <dbReference type="EMBL" id="KAF2215646.1"/>
    </source>
</evidence>
<feature type="compositionally biased region" description="Polar residues" evidence="1">
    <location>
        <begin position="249"/>
        <end position="271"/>
    </location>
</feature>
<evidence type="ECO:0000256" key="2">
    <source>
        <dbReference type="SAM" id="Phobius"/>
    </source>
</evidence>